<dbReference type="SUPFAM" id="SSF52218">
    <property type="entry name" value="Flavoproteins"/>
    <property type="match status" value="1"/>
</dbReference>
<evidence type="ECO:0000313" key="2">
    <source>
        <dbReference type="EMBL" id="MBM6618665.1"/>
    </source>
</evidence>
<dbReference type="PANTHER" id="PTHR30546">
    <property type="entry name" value="FLAVODOXIN-RELATED PROTEIN WRBA-RELATED"/>
    <property type="match status" value="1"/>
</dbReference>
<accession>A0ABS2DJJ4</accession>
<dbReference type="PANTHER" id="PTHR30546:SF23">
    <property type="entry name" value="FLAVOPROTEIN-LIKE PROTEIN YCP4-RELATED"/>
    <property type="match status" value="1"/>
</dbReference>
<proteinExistence type="predicted"/>
<protein>
    <submittedName>
        <fullName evidence="2">Flavodoxin family protein</fullName>
    </submittedName>
</protein>
<dbReference type="RefSeq" id="WP_204204019.1">
    <property type="nucleotide sequence ID" value="NZ_JAFELM010000034.1"/>
</dbReference>
<dbReference type="Proteomes" id="UP001518925">
    <property type="component" value="Unassembled WGS sequence"/>
</dbReference>
<evidence type="ECO:0000313" key="3">
    <source>
        <dbReference type="Proteomes" id="UP001518925"/>
    </source>
</evidence>
<comment type="caution">
    <text evidence="2">The sequence shown here is derived from an EMBL/GenBank/DDBJ whole genome shotgun (WGS) entry which is preliminary data.</text>
</comment>
<sequence>MKIYVLHSSMFGHTEVLGTAVADGAREVQGAEVVYKSVDDVEPEELNEAAGIIWGSGGIFGEPNVKMSTFFSKLGYAWFTGALQGKVGGVFATTTTQHGGVENVCRALQTPMFHHGMIVVSNTGAISPERAQYGCPYGAVAVVPTEESKEAPMNKPNDTEMQLAREYGKLVAEAAIKLSK</sequence>
<evidence type="ECO:0000259" key="1">
    <source>
        <dbReference type="PROSITE" id="PS50902"/>
    </source>
</evidence>
<reference evidence="2 3" key="1">
    <citation type="submission" date="2021-02" db="EMBL/GenBank/DDBJ databases">
        <title>Bacillus sp. RD4P76, an endophyte from a halophyte.</title>
        <authorList>
            <person name="Sun J.-Q."/>
        </authorList>
    </citation>
    <scope>NUCLEOTIDE SEQUENCE [LARGE SCALE GENOMIC DNA]</scope>
    <source>
        <strain evidence="2 3">RD4P76</strain>
    </source>
</reference>
<dbReference type="InterPro" id="IPR029039">
    <property type="entry name" value="Flavoprotein-like_sf"/>
</dbReference>
<dbReference type="InterPro" id="IPR008254">
    <property type="entry name" value="Flavodoxin/NO_synth"/>
</dbReference>
<name>A0ABS2DJJ4_9BACI</name>
<organism evidence="2 3">
    <name type="scientific">Bacillus suaedaesalsae</name>
    <dbReference type="NCBI Taxonomy" id="2810349"/>
    <lineage>
        <taxon>Bacteria</taxon>
        <taxon>Bacillati</taxon>
        <taxon>Bacillota</taxon>
        <taxon>Bacilli</taxon>
        <taxon>Bacillales</taxon>
        <taxon>Bacillaceae</taxon>
        <taxon>Bacillus</taxon>
    </lineage>
</organism>
<dbReference type="PROSITE" id="PS50902">
    <property type="entry name" value="FLAVODOXIN_LIKE"/>
    <property type="match status" value="1"/>
</dbReference>
<keyword evidence="3" id="KW-1185">Reference proteome</keyword>
<dbReference type="EMBL" id="JAFELM010000034">
    <property type="protein sequence ID" value="MBM6618665.1"/>
    <property type="molecule type" value="Genomic_DNA"/>
</dbReference>
<dbReference type="Gene3D" id="3.40.50.360">
    <property type="match status" value="1"/>
</dbReference>
<gene>
    <name evidence="2" type="ORF">JR050_13425</name>
</gene>
<feature type="domain" description="Flavodoxin-like" evidence="1">
    <location>
        <begin position="3"/>
        <end position="172"/>
    </location>
</feature>